<dbReference type="SUPFAM" id="SSF102114">
    <property type="entry name" value="Radical SAM enzymes"/>
    <property type="match status" value="1"/>
</dbReference>
<evidence type="ECO:0000259" key="1">
    <source>
        <dbReference type="Pfam" id="PF13186"/>
    </source>
</evidence>
<feature type="domain" description="4Fe4S-binding SPASM" evidence="1">
    <location>
        <begin position="269"/>
        <end position="343"/>
    </location>
</feature>
<dbReference type="PANTHER" id="PTHR11228:SF7">
    <property type="entry name" value="PQQA PEPTIDE CYCLASE"/>
    <property type="match status" value="1"/>
</dbReference>
<accession>A0ABT4VG32</accession>
<proteinExistence type="predicted"/>
<sequence length="349" mass="41410">MFCKLTSIDSLDNYEINMAYNMHKINKETKDFLNTADKREQFFHDSRLLSIASNWSVLTSENIVEEFFKYPYTIYIGLENKCDTKCPQCLWFGEPSQLHKTNYFRQHNRITDEKFYKIVEFAKLGNSRIVFSGPGEPLYDDRIFEFIKYAKSQKIRKVEVAYHPNMLNEENFIKLLKLDVNPPFYIHLFLISSNLNIAKDKERIKYILRIAKNHNLSNECIVFHITYSPTMFNEAFRYFLEIKEIGYEAQLYNESYTAKHTINNNRYSCGLIFKEMYIFPDGSVGNCSIQRNILGFEDESIFSYGNIYKDSLHDIWFGEKHRKIAMEHINHNIDKDSVCANCNSWYNEC</sequence>
<evidence type="ECO:0000313" key="3">
    <source>
        <dbReference type="Proteomes" id="UP001210261"/>
    </source>
</evidence>
<organism evidence="2 3">
    <name type="scientific">Helicobacter ibis</name>
    <dbReference type="NCBI Taxonomy" id="2962633"/>
    <lineage>
        <taxon>Bacteria</taxon>
        <taxon>Pseudomonadati</taxon>
        <taxon>Campylobacterota</taxon>
        <taxon>Epsilonproteobacteria</taxon>
        <taxon>Campylobacterales</taxon>
        <taxon>Helicobacteraceae</taxon>
        <taxon>Helicobacter</taxon>
    </lineage>
</organism>
<dbReference type="Pfam" id="PF13186">
    <property type="entry name" value="SPASM"/>
    <property type="match status" value="1"/>
</dbReference>
<dbReference type="InterPro" id="IPR013785">
    <property type="entry name" value="Aldolase_TIM"/>
</dbReference>
<dbReference type="InterPro" id="IPR058240">
    <property type="entry name" value="rSAM_sf"/>
</dbReference>
<keyword evidence="3" id="KW-1185">Reference proteome</keyword>
<dbReference type="InterPro" id="IPR023885">
    <property type="entry name" value="4Fe4S-binding_SPASM_dom"/>
</dbReference>
<dbReference type="EMBL" id="JAQHXR010000008">
    <property type="protein sequence ID" value="MDA3969660.1"/>
    <property type="molecule type" value="Genomic_DNA"/>
</dbReference>
<reference evidence="2 3" key="1">
    <citation type="submission" date="2023-01" db="EMBL/GenBank/DDBJ databases">
        <title>Description of Helicobacter ibis sp. nov. isolated from faecal droppings of black-faced ibis (Theristicus melanopis).</title>
        <authorList>
            <person name="Lopez-Cantillo M."/>
            <person name="Vidal-Veuthey B."/>
            <person name="Mella A."/>
            <person name="De La Haba R."/>
            <person name="Collado L."/>
        </authorList>
    </citation>
    <scope>NUCLEOTIDE SEQUENCE [LARGE SCALE GENOMIC DNA]</scope>
    <source>
        <strain evidence="2 3">A82</strain>
    </source>
</reference>
<comment type="caution">
    <text evidence="2">The sequence shown here is derived from an EMBL/GenBank/DDBJ whole genome shotgun (WGS) entry which is preliminary data.</text>
</comment>
<name>A0ABT4VG32_9HELI</name>
<protein>
    <submittedName>
        <fullName evidence="2">SPASM domain-containing protein</fullName>
    </submittedName>
</protein>
<dbReference type="InterPro" id="IPR050377">
    <property type="entry name" value="Radical_SAM_PqqE_MftC-like"/>
</dbReference>
<gene>
    <name evidence="2" type="ORF">PF021_08305</name>
</gene>
<dbReference type="CDD" id="cd21109">
    <property type="entry name" value="SPASM"/>
    <property type="match status" value="1"/>
</dbReference>
<dbReference type="Proteomes" id="UP001210261">
    <property type="component" value="Unassembled WGS sequence"/>
</dbReference>
<dbReference type="PANTHER" id="PTHR11228">
    <property type="entry name" value="RADICAL SAM DOMAIN PROTEIN"/>
    <property type="match status" value="1"/>
</dbReference>
<evidence type="ECO:0000313" key="2">
    <source>
        <dbReference type="EMBL" id="MDA3969660.1"/>
    </source>
</evidence>
<dbReference type="Gene3D" id="3.20.20.70">
    <property type="entry name" value="Aldolase class I"/>
    <property type="match status" value="1"/>
</dbReference>